<accession>A0A9W6RLQ1</accession>
<keyword evidence="2" id="KW-0238">DNA-binding</keyword>
<dbReference type="GO" id="GO:0003677">
    <property type="term" value="F:DNA binding"/>
    <property type="evidence" value="ECO:0007669"/>
    <property type="project" value="UniProtKB-KW"/>
</dbReference>
<keyword evidence="3" id="KW-0804">Transcription</keyword>
<feature type="domain" description="HTH iclR-type" evidence="4">
    <location>
        <begin position="24"/>
        <end position="86"/>
    </location>
</feature>
<dbReference type="GO" id="GO:0003700">
    <property type="term" value="F:DNA-binding transcription factor activity"/>
    <property type="evidence" value="ECO:0007669"/>
    <property type="project" value="TreeGrafter"/>
</dbReference>
<name>A0A9W6RLQ1_9ACTN</name>
<dbReference type="PANTHER" id="PTHR30136:SF35">
    <property type="entry name" value="HTH-TYPE TRANSCRIPTIONAL REGULATOR RV1719"/>
    <property type="match status" value="1"/>
</dbReference>
<dbReference type="InterPro" id="IPR014757">
    <property type="entry name" value="Tscrpt_reg_IclR_C"/>
</dbReference>
<sequence>MAATSRRKQAPIDEARPASANYHANALARGLALLEQMAMRPEPPTLGDFSESTALPKSTLVRLLSVLCELEYAVRVDDRPSYRLGHKVQRLATAYVSSLDLSEVAGRYLRPVADKTGQTANLGVLDGAQVLHICVTEPDRPLRFMAPPGTRDHAYCTGLGKVLLSYIDPEQLPASTPDEPFPAFTEATTTTLAELAEELTMTRERGYALDDNERSAGLRCVAVPLLIGGECLAAISVSGPSGEFTEPQQDEYVAALRAAAEGLTADPDFDAALRIVHRSLRPAGFTPAGDP</sequence>
<dbReference type="InterPro" id="IPR036390">
    <property type="entry name" value="WH_DNA-bd_sf"/>
</dbReference>
<dbReference type="Proteomes" id="UP001165135">
    <property type="component" value="Unassembled WGS sequence"/>
</dbReference>
<gene>
    <name evidence="6" type="ORF">Airi01_044170</name>
</gene>
<evidence type="ECO:0000256" key="2">
    <source>
        <dbReference type="ARBA" id="ARBA00023125"/>
    </source>
</evidence>
<dbReference type="SUPFAM" id="SSF46785">
    <property type="entry name" value="Winged helix' DNA-binding domain"/>
    <property type="match status" value="1"/>
</dbReference>
<dbReference type="AlphaFoldDB" id="A0A9W6RLQ1"/>
<keyword evidence="1" id="KW-0805">Transcription regulation</keyword>
<dbReference type="InterPro" id="IPR050707">
    <property type="entry name" value="HTH_MetabolicPath_Reg"/>
</dbReference>
<dbReference type="InterPro" id="IPR036388">
    <property type="entry name" value="WH-like_DNA-bd_sf"/>
</dbReference>
<dbReference type="SMART" id="SM00346">
    <property type="entry name" value="HTH_ICLR"/>
    <property type="match status" value="1"/>
</dbReference>
<evidence type="ECO:0000313" key="7">
    <source>
        <dbReference type="Proteomes" id="UP001165135"/>
    </source>
</evidence>
<comment type="caution">
    <text evidence="6">The sequence shown here is derived from an EMBL/GenBank/DDBJ whole genome shotgun (WGS) entry which is preliminary data.</text>
</comment>
<evidence type="ECO:0000259" key="4">
    <source>
        <dbReference type="PROSITE" id="PS51077"/>
    </source>
</evidence>
<dbReference type="EMBL" id="BSTJ01000005">
    <property type="protein sequence ID" value="GLY76150.1"/>
    <property type="molecule type" value="Genomic_DNA"/>
</dbReference>
<reference evidence="6" key="1">
    <citation type="submission" date="2023-03" db="EMBL/GenBank/DDBJ databases">
        <title>Actinoallomurus iriomotensis NBRC 103681.</title>
        <authorList>
            <person name="Ichikawa N."/>
            <person name="Sato H."/>
            <person name="Tonouchi N."/>
        </authorList>
    </citation>
    <scope>NUCLEOTIDE SEQUENCE</scope>
    <source>
        <strain evidence="6">NBRC 103681</strain>
    </source>
</reference>
<dbReference type="PROSITE" id="PS51077">
    <property type="entry name" value="HTH_ICLR"/>
    <property type="match status" value="1"/>
</dbReference>
<dbReference type="GO" id="GO:0045892">
    <property type="term" value="P:negative regulation of DNA-templated transcription"/>
    <property type="evidence" value="ECO:0007669"/>
    <property type="project" value="TreeGrafter"/>
</dbReference>
<dbReference type="SUPFAM" id="SSF55781">
    <property type="entry name" value="GAF domain-like"/>
    <property type="match status" value="1"/>
</dbReference>
<dbReference type="InterPro" id="IPR029016">
    <property type="entry name" value="GAF-like_dom_sf"/>
</dbReference>
<dbReference type="Gene3D" id="1.10.10.10">
    <property type="entry name" value="Winged helix-like DNA-binding domain superfamily/Winged helix DNA-binding domain"/>
    <property type="match status" value="1"/>
</dbReference>
<evidence type="ECO:0000259" key="5">
    <source>
        <dbReference type="PROSITE" id="PS51078"/>
    </source>
</evidence>
<protein>
    <submittedName>
        <fullName evidence="6">IclR family transcriptional regulator</fullName>
    </submittedName>
</protein>
<evidence type="ECO:0000256" key="1">
    <source>
        <dbReference type="ARBA" id="ARBA00023015"/>
    </source>
</evidence>
<evidence type="ECO:0000256" key="3">
    <source>
        <dbReference type="ARBA" id="ARBA00023163"/>
    </source>
</evidence>
<dbReference type="Pfam" id="PF01614">
    <property type="entry name" value="IclR_C"/>
    <property type="match status" value="1"/>
</dbReference>
<dbReference type="PANTHER" id="PTHR30136">
    <property type="entry name" value="HELIX-TURN-HELIX TRANSCRIPTIONAL REGULATOR, ICLR FAMILY"/>
    <property type="match status" value="1"/>
</dbReference>
<feature type="domain" description="IclR-ED" evidence="5">
    <location>
        <begin position="87"/>
        <end position="269"/>
    </location>
</feature>
<evidence type="ECO:0000313" key="6">
    <source>
        <dbReference type="EMBL" id="GLY76150.1"/>
    </source>
</evidence>
<dbReference type="Gene3D" id="3.30.450.40">
    <property type="match status" value="1"/>
</dbReference>
<proteinExistence type="predicted"/>
<dbReference type="RefSeq" id="WP_285624177.1">
    <property type="nucleotide sequence ID" value="NZ_BSTJ01000005.1"/>
</dbReference>
<dbReference type="InterPro" id="IPR005471">
    <property type="entry name" value="Tscrpt_reg_IclR_N"/>
</dbReference>
<dbReference type="Pfam" id="PF09339">
    <property type="entry name" value="HTH_IclR"/>
    <property type="match status" value="1"/>
</dbReference>
<dbReference type="PROSITE" id="PS51078">
    <property type="entry name" value="ICLR_ED"/>
    <property type="match status" value="1"/>
</dbReference>
<organism evidence="6 7">
    <name type="scientific">Actinoallomurus iriomotensis</name>
    <dbReference type="NCBI Taxonomy" id="478107"/>
    <lineage>
        <taxon>Bacteria</taxon>
        <taxon>Bacillati</taxon>
        <taxon>Actinomycetota</taxon>
        <taxon>Actinomycetes</taxon>
        <taxon>Streptosporangiales</taxon>
        <taxon>Thermomonosporaceae</taxon>
        <taxon>Actinoallomurus</taxon>
    </lineage>
</organism>